<dbReference type="InterPro" id="IPR010310">
    <property type="entry name" value="T7SS_ESAT-6-like"/>
</dbReference>
<dbReference type="Pfam" id="PF06013">
    <property type="entry name" value="WXG100"/>
    <property type="match status" value="1"/>
</dbReference>
<accession>A0A6J4NZM3</accession>
<dbReference type="InterPro" id="IPR036689">
    <property type="entry name" value="ESAT-6-like_sf"/>
</dbReference>
<dbReference type="AlphaFoldDB" id="A0A6J4NZM3"/>
<sequence length="102" mass="10795">MQGFGTDTAAMTVAAQNIDEARRAVGSELATLRQDLEALRASWRSTAQVQFADVMTRWDTGAQRMTTALDDIGRAVAGSGLAYQATEDREVDSVSAISAALG</sequence>
<dbReference type="EMBL" id="CADCUS010000228">
    <property type="protein sequence ID" value="CAA9402202.1"/>
    <property type="molecule type" value="Genomic_DNA"/>
</dbReference>
<name>A0A6J4NZM3_9PSEU</name>
<evidence type="ECO:0000256" key="1">
    <source>
        <dbReference type="RuleBase" id="RU362001"/>
    </source>
</evidence>
<dbReference type="Gene3D" id="1.10.287.1060">
    <property type="entry name" value="ESAT-6-like"/>
    <property type="match status" value="1"/>
</dbReference>
<reference evidence="2" key="1">
    <citation type="submission" date="2020-02" db="EMBL/GenBank/DDBJ databases">
        <authorList>
            <person name="Meier V. D."/>
        </authorList>
    </citation>
    <scope>NUCLEOTIDE SEQUENCE</scope>
    <source>
        <strain evidence="2">AVDCRST_MAG66</strain>
    </source>
</reference>
<organism evidence="2">
    <name type="scientific">uncultured Pseudonocardia sp</name>
    <dbReference type="NCBI Taxonomy" id="211455"/>
    <lineage>
        <taxon>Bacteria</taxon>
        <taxon>Bacillati</taxon>
        <taxon>Actinomycetota</taxon>
        <taxon>Actinomycetes</taxon>
        <taxon>Pseudonocardiales</taxon>
        <taxon>Pseudonocardiaceae</taxon>
        <taxon>Pseudonocardia</taxon>
        <taxon>environmental samples</taxon>
    </lineage>
</organism>
<gene>
    <name evidence="2" type="ORF">AVDCRST_MAG66-1528</name>
</gene>
<evidence type="ECO:0000313" key="2">
    <source>
        <dbReference type="EMBL" id="CAA9402202.1"/>
    </source>
</evidence>
<proteinExistence type="inferred from homology"/>
<protein>
    <recommendedName>
        <fullName evidence="1">ESAT-6-like protein</fullName>
    </recommendedName>
</protein>
<dbReference type="NCBIfam" id="TIGR03930">
    <property type="entry name" value="WXG100_ESAT6"/>
    <property type="match status" value="1"/>
</dbReference>
<dbReference type="SUPFAM" id="SSF140453">
    <property type="entry name" value="EsxAB dimer-like"/>
    <property type="match status" value="1"/>
</dbReference>
<comment type="similarity">
    <text evidence="1">Belongs to the WXG100 family.</text>
</comment>